<dbReference type="Gene3D" id="3.30.1370.130">
    <property type="match status" value="1"/>
</dbReference>
<feature type="chain" id="PRO_5013221916" evidence="9">
    <location>
        <begin position="27"/>
        <end position="630"/>
    </location>
</feature>
<dbReference type="EMBL" id="FPKR01000017">
    <property type="protein sequence ID" value="SFZ79423.1"/>
    <property type="molecule type" value="Genomic_DNA"/>
</dbReference>
<evidence type="ECO:0000256" key="6">
    <source>
        <dbReference type="RuleBase" id="RU004003"/>
    </source>
</evidence>
<dbReference type="GO" id="GO:0015627">
    <property type="term" value="C:type II protein secretion system complex"/>
    <property type="evidence" value="ECO:0007669"/>
    <property type="project" value="TreeGrafter"/>
</dbReference>
<keyword evidence="12" id="KW-1185">Reference proteome</keyword>
<accession>A0A1K2HRM6</accession>
<evidence type="ECO:0000256" key="7">
    <source>
        <dbReference type="RuleBase" id="RU004004"/>
    </source>
</evidence>
<dbReference type="InterPro" id="IPR005644">
    <property type="entry name" value="NolW-like"/>
</dbReference>
<dbReference type="STRING" id="1121279.SAMN02745887_03605"/>
<evidence type="ECO:0000313" key="12">
    <source>
        <dbReference type="Proteomes" id="UP000186513"/>
    </source>
</evidence>
<dbReference type="Gene3D" id="3.30.1370.120">
    <property type="match status" value="1"/>
</dbReference>
<evidence type="ECO:0000256" key="5">
    <source>
        <dbReference type="ARBA" id="ARBA00023237"/>
    </source>
</evidence>
<evidence type="ECO:0000256" key="3">
    <source>
        <dbReference type="ARBA" id="ARBA00022729"/>
    </source>
</evidence>
<feature type="signal peptide" evidence="9">
    <location>
        <begin position="1"/>
        <end position="26"/>
    </location>
</feature>
<dbReference type="RefSeq" id="WP_072430084.1">
    <property type="nucleotide sequence ID" value="NZ_FPKR01000017.1"/>
</dbReference>
<dbReference type="SMART" id="SM00965">
    <property type="entry name" value="STN"/>
    <property type="match status" value="1"/>
</dbReference>
<reference evidence="11 12" key="1">
    <citation type="submission" date="2016-11" db="EMBL/GenBank/DDBJ databases">
        <authorList>
            <person name="Jaros S."/>
            <person name="Januszkiewicz K."/>
            <person name="Wedrychowicz H."/>
        </authorList>
    </citation>
    <scope>NUCLEOTIDE SEQUENCE [LARGE SCALE GENOMIC DNA]</scope>
    <source>
        <strain evidence="11 12">DSM 18899</strain>
    </source>
</reference>
<comment type="subcellular location">
    <subcellularLocation>
        <location evidence="7">Cell outer membrane</location>
    </subcellularLocation>
    <subcellularLocation>
        <location evidence="1">Membrane</location>
    </subcellularLocation>
</comment>
<dbReference type="InterPro" id="IPR001775">
    <property type="entry name" value="GspD/PilQ"/>
</dbReference>
<dbReference type="Pfam" id="PF00263">
    <property type="entry name" value="Secretin"/>
    <property type="match status" value="1"/>
</dbReference>
<dbReference type="InterPro" id="IPR004846">
    <property type="entry name" value="T2SS/T3SS_dom"/>
</dbReference>
<protein>
    <submittedName>
        <fullName evidence="11">General secretion pathway protein D</fullName>
    </submittedName>
</protein>
<evidence type="ECO:0000256" key="9">
    <source>
        <dbReference type="SAM" id="SignalP"/>
    </source>
</evidence>
<evidence type="ECO:0000259" key="10">
    <source>
        <dbReference type="SMART" id="SM00965"/>
    </source>
</evidence>
<dbReference type="PRINTS" id="PR01032">
    <property type="entry name" value="PHAGEIV"/>
</dbReference>
<dbReference type="InterPro" id="IPR038591">
    <property type="entry name" value="NolW-like_sf"/>
</dbReference>
<name>A0A1K2HRM6_9NEIS</name>
<dbReference type="PRINTS" id="PR00811">
    <property type="entry name" value="BCTERIALGSPD"/>
</dbReference>
<feature type="domain" description="Secretin/TonB short N-terminal" evidence="10">
    <location>
        <begin position="206"/>
        <end position="257"/>
    </location>
</feature>
<dbReference type="Pfam" id="PF03958">
    <property type="entry name" value="Secretin_N"/>
    <property type="match status" value="1"/>
</dbReference>
<dbReference type="PANTHER" id="PTHR30332:SF17">
    <property type="entry name" value="TYPE IV PILIATION SYSTEM PROTEIN DR_0774-RELATED"/>
    <property type="match status" value="1"/>
</dbReference>
<dbReference type="Proteomes" id="UP000186513">
    <property type="component" value="Unassembled WGS sequence"/>
</dbReference>
<evidence type="ECO:0000256" key="8">
    <source>
        <dbReference type="SAM" id="MobiDB-lite"/>
    </source>
</evidence>
<dbReference type="GO" id="GO:0009306">
    <property type="term" value="P:protein secretion"/>
    <property type="evidence" value="ECO:0007669"/>
    <property type="project" value="InterPro"/>
</dbReference>
<proteinExistence type="inferred from homology"/>
<evidence type="ECO:0000256" key="1">
    <source>
        <dbReference type="ARBA" id="ARBA00004370"/>
    </source>
</evidence>
<comment type="similarity">
    <text evidence="6">Belongs to the bacterial secretin family.</text>
</comment>
<dbReference type="OrthoDB" id="9775455at2"/>
<evidence type="ECO:0000256" key="2">
    <source>
        <dbReference type="ARBA" id="ARBA00022448"/>
    </source>
</evidence>
<feature type="region of interest" description="Disordered" evidence="8">
    <location>
        <begin position="598"/>
        <end position="630"/>
    </location>
</feature>
<evidence type="ECO:0000313" key="11">
    <source>
        <dbReference type="EMBL" id="SFZ79423.1"/>
    </source>
</evidence>
<dbReference type="PANTHER" id="PTHR30332">
    <property type="entry name" value="PROBABLE GENERAL SECRETION PATHWAY PROTEIN D"/>
    <property type="match status" value="1"/>
</dbReference>
<dbReference type="InterPro" id="IPR050810">
    <property type="entry name" value="Bact_Secretion_Sys_Channel"/>
</dbReference>
<dbReference type="GO" id="GO:0009279">
    <property type="term" value="C:cell outer membrane"/>
    <property type="evidence" value="ECO:0007669"/>
    <property type="project" value="UniProtKB-SubCell"/>
</dbReference>
<keyword evidence="2 7" id="KW-0813">Transport</keyword>
<dbReference type="PROSITE" id="PS51257">
    <property type="entry name" value="PROKAR_LIPOPROTEIN"/>
    <property type="match status" value="1"/>
</dbReference>
<keyword evidence="3 9" id="KW-0732">Signal</keyword>
<dbReference type="AlphaFoldDB" id="A0A1K2HRM6"/>
<sequence length="630" mass="69445">MFWQKPQVLIALAASLALLGCASQRALREGEAMIARGEVDAGLRHLQEQSQQDPGNVALKAAARRQLDLRLAELYRDAEAARQRGDYVGATAGFQAMLLWEANNQRALAGLKLLENARRIDAMLAYAYQQKVSKPEEALGIVRQVLAEQPRQAQALRLRDELENRKAREASLRPRLAKALKAPISLQFRDQPIASVFDLISRIGKINFVFDRDVPQGLRTTLYVQDGTVEDVLNLILTTNQLERKVLSENSLLIYPKRVEKDRDYQDLVMRVFYLANADPKQVLAMLKQMVKTRDAYIDERLSLLIMRDTPEVIEVAERLVSAQDLPQSEVVLALEVLEVNRNDLLDLGIRYPDSVGVSVTGSLPYSRPGTGDGTPGVIKLSELENLNKNNVQFGFGSPTAVLNLLHRKGNTQVLANPQIRVRNREKAKIHIGDRVPIVTTVNANGVVSESISLLDVGLSLNVEPNVNPDEEVAVKLSLEVSNIVDQIQTKTGLVAYKVGSRHAETTLTLRDGETQMLAGLISQTEQDQRNALPGLGELPILDRLFGSRRNSAERTEVILLVTPRIVRNLPVPAPYITQFDSGSESRMGSEPLRLRPGIQIAPQLPGAEAAPQPASPAPVDTPIGAGRRG</sequence>
<organism evidence="11 12">
    <name type="scientific">Chitinimonas taiwanensis DSM 18899</name>
    <dbReference type="NCBI Taxonomy" id="1121279"/>
    <lineage>
        <taxon>Bacteria</taxon>
        <taxon>Pseudomonadati</taxon>
        <taxon>Pseudomonadota</taxon>
        <taxon>Betaproteobacteria</taxon>
        <taxon>Neisseriales</taxon>
        <taxon>Chitinibacteraceae</taxon>
        <taxon>Chitinimonas</taxon>
    </lineage>
</organism>
<keyword evidence="4" id="KW-0472">Membrane</keyword>
<evidence type="ECO:0000256" key="4">
    <source>
        <dbReference type="ARBA" id="ARBA00023136"/>
    </source>
</evidence>
<gene>
    <name evidence="11" type="ORF">SAMN02745887_03605</name>
</gene>
<dbReference type="InterPro" id="IPR011662">
    <property type="entry name" value="Secretin/TonB_short_N"/>
</dbReference>
<keyword evidence="5" id="KW-0998">Cell outer membrane</keyword>